<dbReference type="EMBL" id="CAJVPU010005940">
    <property type="protein sequence ID" value="CAG8554556.1"/>
    <property type="molecule type" value="Genomic_DNA"/>
</dbReference>
<feature type="non-terminal residue" evidence="1">
    <location>
        <position position="1"/>
    </location>
</feature>
<reference evidence="1" key="1">
    <citation type="submission" date="2021-06" db="EMBL/GenBank/DDBJ databases">
        <authorList>
            <person name="Kallberg Y."/>
            <person name="Tangrot J."/>
            <person name="Rosling A."/>
        </authorList>
    </citation>
    <scope>NUCLEOTIDE SEQUENCE</scope>
    <source>
        <strain evidence="1">IL203A</strain>
    </source>
</reference>
<name>A0ACA9LY04_9GLOM</name>
<comment type="caution">
    <text evidence="1">The sequence shown here is derived from an EMBL/GenBank/DDBJ whole genome shotgun (WGS) entry which is preliminary data.</text>
</comment>
<dbReference type="Proteomes" id="UP000789702">
    <property type="component" value="Unassembled WGS sequence"/>
</dbReference>
<keyword evidence="2" id="KW-1185">Reference proteome</keyword>
<proteinExistence type="predicted"/>
<evidence type="ECO:0000313" key="1">
    <source>
        <dbReference type="EMBL" id="CAG8554556.1"/>
    </source>
</evidence>
<gene>
    <name evidence="1" type="ORF">DHETER_LOCUS5374</name>
</gene>
<evidence type="ECO:0000313" key="2">
    <source>
        <dbReference type="Proteomes" id="UP000789702"/>
    </source>
</evidence>
<accession>A0ACA9LY04</accession>
<protein>
    <submittedName>
        <fullName evidence="1">10714_t:CDS:1</fullName>
    </submittedName>
</protein>
<organism evidence="1 2">
    <name type="scientific">Dentiscutata heterogama</name>
    <dbReference type="NCBI Taxonomy" id="1316150"/>
    <lineage>
        <taxon>Eukaryota</taxon>
        <taxon>Fungi</taxon>
        <taxon>Fungi incertae sedis</taxon>
        <taxon>Mucoromycota</taxon>
        <taxon>Glomeromycotina</taxon>
        <taxon>Glomeromycetes</taxon>
        <taxon>Diversisporales</taxon>
        <taxon>Gigasporaceae</taxon>
        <taxon>Dentiscutata</taxon>
    </lineage>
</organism>
<sequence>KIDLYDLFVNLITNNNLIDKKFIIKEMIELGAYLNYVDKVSHYDQLSNSSYKTLFLNSDLGSALVKKYFYLVFSLSILITGMYIALYQGSWTEQKGPFAWFEMLQLIMWFSAFMANLYDIFHGAVGLCQQYRSAYSLQQIPKAARFIRIEHDNVNEKVVVEIEKKDFDINLGLEINNDKEVNSDDCKQNESIC</sequence>